<name>A0A1B0D5X0_PHLPP</name>
<accession>A0A1B0D5X0</accession>
<dbReference type="EMBL" id="AJVK01000428">
    <property type="status" value="NOT_ANNOTATED_CDS"/>
    <property type="molecule type" value="Genomic_DNA"/>
</dbReference>
<dbReference type="EnsemblMetazoa" id="PPAI002877-RA">
    <property type="protein sequence ID" value="PPAI002877-PA"/>
    <property type="gene ID" value="PPAI002877"/>
</dbReference>
<dbReference type="VEuPathDB" id="VectorBase:PPAPM1_006819"/>
<dbReference type="VEuPathDB" id="VectorBase:PPAI002877"/>
<reference evidence="1" key="1">
    <citation type="submission" date="2022-08" db="UniProtKB">
        <authorList>
            <consortium name="EnsemblMetazoa"/>
        </authorList>
    </citation>
    <scope>IDENTIFICATION</scope>
    <source>
        <strain evidence="1">Israel</strain>
    </source>
</reference>
<evidence type="ECO:0000313" key="1">
    <source>
        <dbReference type="EnsemblMetazoa" id="PPAI002877-PA"/>
    </source>
</evidence>
<organism evidence="1 2">
    <name type="scientific">Phlebotomus papatasi</name>
    <name type="common">Sandfly</name>
    <dbReference type="NCBI Taxonomy" id="29031"/>
    <lineage>
        <taxon>Eukaryota</taxon>
        <taxon>Metazoa</taxon>
        <taxon>Ecdysozoa</taxon>
        <taxon>Arthropoda</taxon>
        <taxon>Hexapoda</taxon>
        <taxon>Insecta</taxon>
        <taxon>Pterygota</taxon>
        <taxon>Neoptera</taxon>
        <taxon>Endopterygota</taxon>
        <taxon>Diptera</taxon>
        <taxon>Nematocera</taxon>
        <taxon>Psychodoidea</taxon>
        <taxon>Psychodidae</taxon>
        <taxon>Phlebotomus</taxon>
        <taxon>Phlebotomus</taxon>
    </lineage>
</organism>
<dbReference type="EMBL" id="AJVK01000429">
    <property type="status" value="NOT_ANNOTATED_CDS"/>
    <property type="molecule type" value="Genomic_DNA"/>
</dbReference>
<evidence type="ECO:0000313" key="2">
    <source>
        <dbReference type="Proteomes" id="UP000092462"/>
    </source>
</evidence>
<sequence length="415" mass="45054">MRQIHEHSHKFRKIESPLFLTPTSDGNDLGSPVRKTFAPPNAATLSQLGTINQQLTTLSQQLSGLNQQQQNLHNLQQLTFGANPLPTSFGPPRSTPSSSGELISQQELFQLNAELLSRLQNLNFGQNGTQNGVNNNSPQSSYIFCNSSALSGNNNANLLNSPSSGSNLTPSPLGTLNRSSFSASPLDESLAVSLERNLDASDHETHLIKPLSQVGTLTTLDSEGKVKVLVPISAASSSSKAAVGRKTEKKVTLPEMVTLKVTDESGNVTKKLPATPSFITRSTSEKVPSRSQMMVQVQRTQWARHTTKLFKIYYFGESGGKGQQLSSTAKVARWFSQLPWNQASLSRPESGFVSGDSRSEKNILGEDNLDAGGAKEPEFCDEYLLVEGTANLWAKLSAKKRRKLLGLRLGKVTTF</sequence>
<proteinExistence type="predicted"/>
<protein>
    <submittedName>
        <fullName evidence="1">Uncharacterized protein</fullName>
    </submittedName>
</protein>
<dbReference type="EMBL" id="AJVK01000430">
    <property type="status" value="NOT_ANNOTATED_CDS"/>
    <property type="molecule type" value="Genomic_DNA"/>
</dbReference>
<dbReference type="AlphaFoldDB" id="A0A1B0D5X0"/>
<keyword evidence="2" id="KW-1185">Reference proteome</keyword>
<dbReference type="Proteomes" id="UP000092462">
    <property type="component" value="Unassembled WGS sequence"/>
</dbReference>